<keyword evidence="3" id="KW-1185">Reference proteome</keyword>
<dbReference type="EMBL" id="AP025184">
    <property type="protein sequence ID" value="BDB54723.1"/>
    <property type="molecule type" value="Genomic_DNA"/>
</dbReference>
<evidence type="ECO:0000313" key="2">
    <source>
        <dbReference type="EMBL" id="BDB54723.1"/>
    </source>
</evidence>
<evidence type="ECO:0000313" key="3">
    <source>
        <dbReference type="Proteomes" id="UP001319867"/>
    </source>
</evidence>
<feature type="domain" description="NAD-dependent epimerase/dehydratase" evidence="1">
    <location>
        <begin position="3"/>
        <end position="206"/>
    </location>
</feature>
<accession>A0ABN6KZB8</accession>
<dbReference type="PANTHER" id="PTHR43245">
    <property type="entry name" value="BIFUNCTIONAL POLYMYXIN RESISTANCE PROTEIN ARNA"/>
    <property type="match status" value="1"/>
</dbReference>
<evidence type="ECO:0000259" key="1">
    <source>
        <dbReference type="Pfam" id="PF01370"/>
    </source>
</evidence>
<reference evidence="2 3" key="1">
    <citation type="journal article" date="2022" name="Int. J. Syst. Evol. Microbiol.">
        <title>Flavobacterium ammonificans sp. nov. and Flavobacterium ammoniigenes sp. nov., ammonifying bacteria isolated from surface river water.</title>
        <authorList>
            <person name="Watanabe K."/>
            <person name="Kitamura T."/>
            <person name="Ogata Y."/>
            <person name="Shindo C."/>
            <person name="Suda W."/>
        </authorList>
    </citation>
    <scope>NUCLEOTIDE SEQUENCE [LARGE SCALE GENOMIC DNA]</scope>
    <source>
        <strain evidence="2 3">GENT5</strain>
    </source>
</reference>
<dbReference type="RefSeq" id="WP_229316127.1">
    <property type="nucleotide sequence ID" value="NZ_AP025184.1"/>
</dbReference>
<organism evidence="2 3">
    <name type="scientific">Flavobacterium ammoniigenes</name>
    <dbReference type="NCBI Taxonomy" id="1751095"/>
    <lineage>
        <taxon>Bacteria</taxon>
        <taxon>Pseudomonadati</taxon>
        <taxon>Bacteroidota</taxon>
        <taxon>Flavobacteriia</taxon>
        <taxon>Flavobacteriales</taxon>
        <taxon>Flavobacteriaceae</taxon>
        <taxon>Flavobacterium</taxon>
    </lineage>
</organism>
<name>A0ABN6KZB8_9FLAO</name>
<reference evidence="2 3" key="2">
    <citation type="journal article" date="2022" name="Microorganisms">
        <title>Complete Genome Sequences of Two Flavobacterium ammonificans Strains and a Flavobacterium ammoniigenes Strain of Ammonifying Bacterioplankton Isolated from Surface River Water.</title>
        <authorList>
            <person name="Suda W."/>
            <person name="Ogata Y."/>
            <person name="Shindo C."/>
            <person name="Watanabe K."/>
        </authorList>
    </citation>
    <scope>NUCLEOTIDE SEQUENCE [LARGE SCALE GENOMIC DNA]</scope>
    <source>
        <strain evidence="2 3">GENT5</strain>
    </source>
</reference>
<dbReference type="Gene3D" id="3.40.50.720">
    <property type="entry name" value="NAD(P)-binding Rossmann-like Domain"/>
    <property type="match status" value="1"/>
</dbReference>
<dbReference type="InterPro" id="IPR036291">
    <property type="entry name" value="NAD(P)-bd_dom_sf"/>
</dbReference>
<dbReference type="Proteomes" id="UP001319867">
    <property type="component" value="Chromosome"/>
</dbReference>
<dbReference type="Pfam" id="PF01370">
    <property type="entry name" value="Epimerase"/>
    <property type="match status" value="1"/>
</dbReference>
<dbReference type="InterPro" id="IPR001509">
    <property type="entry name" value="Epimerase_deHydtase"/>
</dbReference>
<protein>
    <submittedName>
        <fullName evidence="2">Nucleoside-diphosphate-sugar epimerase</fullName>
    </submittedName>
</protein>
<dbReference type="SUPFAM" id="SSF51735">
    <property type="entry name" value="NAD(P)-binding Rossmann-fold domains"/>
    <property type="match status" value="1"/>
</dbReference>
<proteinExistence type="predicted"/>
<dbReference type="InterPro" id="IPR050177">
    <property type="entry name" value="Lipid_A_modif_metabolic_enz"/>
</dbReference>
<dbReference type="PANTHER" id="PTHR43245:SF58">
    <property type="entry name" value="BLL5923 PROTEIN"/>
    <property type="match status" value="1"/>
</dbReference>
<sequence length="297" mass="33489">MKIIITGATGFIGKNLIKYLNEFHEIIPISIRYQVKQQLVLNSTGIIHLAGKVHDLKKVDNPQDYYEANFELTKQLYDSFLNSSATVFVFLSSVKASADEVGGILIENVQPNPKTHYGKSKLLAENYILNKDLPEGKRVYIMRPTMIYGDGNKGNLNLLYRLVDKGFPWPLGAFENQRSFCSIENLCFVTNEILMNESIPSGIYNLADDGSISTNQLISLIAKSKNKKEIILRLPKKIILFLANIGDIFKLPLNTERLNKLTESYVVSNNKIVTAIGKPLPVKTEEGLMHTFKTYKK</sequence>
<gene>
    <name evidence="2" type="ORF">GENT5_10280</name>
</gene>